<proteinExistence type="predicted"/>
<name>A0A4U6QEU3_9ACTN</name>
<dbReference type="RefSeq" id="WP_137450423.1">
    <property type="nucleotide sequence ID" value="NZ_SZZH01000003.1"/>
</dbReference>
<feature type="domain" description="PE cleavage protein A C-terminal" evidence="2">
    <location>
        <begin position="72"/>
        <end position="225"/>
    </location>
</feature>
<evidence type="ECO:0000256" key="1">
    <source>
        <dbReference type="SAM" id="SignalP"/>
    </source>
</evidence>
<sequence length="363" mass="35363">MGRRRSKRPLGAAMAVAALLALALVGCSGSTATPGTASTSPSGSTVAGSALSTASAMAATGSPLSVPFSTITVDGTPKITVTVSIGGGDPVPVVLDTGSSGLIVASSAVGPETTSDGTPFTTTFTGGTVQGTVESATVAIGGVSTANPIAIVVADTSGSTTDFFSNGTQGIMGISSANGATFAGQSIFAPNLQLPAPYNAGFALQIGADSPPTGTWTLGPAAVPAGAVTATLTPIEPGGSPPPGYPGFAKSPSLCWTVGGAAQNCGVTDLDIGESAPGLNISTFGSLAFDGKPYLAPGQTVTVAGPTGPPLWSFATGLTKGKDLVQLVQLGPVAQYNTGLPFFYGRTVTWDYTGGQVSIGPAS</sequence>
<gene>
    <name evidence="3" type="ORF">FDO65_14715</name>
</gene>
<dbReference type="InterPro" id="IPR021109">
    <property type="entry name" value="Peptidase_aspartic_dom_sf"/>
</dbReference>
<dbReference type="EMBL" id="SZZH01000003">
    <property type="protein sequence ID" value="TKV58764.1"/>
    <property type="molecule type" value="Genomic_DNA"/>
</dbReference>
<feature type="signal peptide" evidence="1">
    <location>
        <begin position="1"/>
        <end position="32"/>
    </location>
</feature>
<dbReference type="InterPro" id="IPR048054">
    <property type="entry name" value="PecA_C"/>
</dbReference>
<dbReference type="OrthoDB" id="5190013at2"/>
<evidence type="ECO:0000313" key="4">
    <source>
        <dbReference type="Proteomes" id="UP000306985"/>
    </source>
</evidence>
<dbReference type="Pfam" id="PF20729">
    <property type="entry name" value="PE-PGRS_C"/>
    <property type="match status" value="1"/>
</dbReference>
<organism evidence="3 4">
    <name type="scientific">Nakamurella flava</name>
    <dbReference type="NCBI Taxonomy" id="2576308"/>
    <lineage>
        <taxon>Bacteria</taxon>
        <taxon>Bacillati</taxon>
        <taxon>Actinomycetota</taxon>
        <taxon>Actinomycetes</taxon>
        <taxon>Nakamurellales</taxon>
        <taxon>Nakamurellaceae</taxon>
        <taxon>Nakamurella</taxon>
    </lineage>
</organism>
<accession>A0A4U6QEU3</accession>
<reference evidence="3 4" key="1">
    <citation type="submission" date="2019-05" db="EMBL/GenBank/DDBJ databases">
        <title>Nakamurella sp. N5BH11, whole genome shotgun sequence.</title>
        <authorList>
            <person name="Tuo L."/>
        </authorList>
    </citation>
    <scope>NUCLEOTIDE SEQUENCE [LARGE SCALE GENOMIC DNA]</scope>
    <source>
        <strain evidence="3 4">N5BH11</strain>
    </source>
</reference>
<dbReference type="SUPFAM" id="SSF50630">
    <property type="entry name" value="Acid proteases"/>
    <property type="match status" value="1"/>
</dbReference>
<evidence type="ECO:0000313" key="3">
    <source>
        <dbReference type="EMBL" id="TKV58764.1"/>
    </source>
</evidence>
<dbReference type="GO" id="GO:0004190">
    <property type="term" value="F:aspartic-type endopeptidase activity"/>
    <property type="evidence" value="ECO:0007669"/>
    <property type="project" value="InterPro"/>
</dbReference>
<dbReference type="Proteomes" id="UP000306985">
    <property type="component" value="Unassembled WGS sequence"/>
</dbReference>
<dbReference type="Gene3D" id="2.40.70.10">
    <property type="entry name" value="Acid Proteases"/>
    <property type="match status" value="1"/>
</dbReference>
<dbReference type="AlphaFoldDB" id="A0A4U6QEU3"/>
<evidence type="ECO:0000259" key="2">
    <source>
        <dbReference type="Pfam" id="PF20729"/>
    </source>
</evidence>
<keyword evidence="4" id="KW-1185">Reference proteome</keyword>
<keyword evidence="1" id="KW-0732">Signal</keyword>
<dbReference type="PROSITE" id="PS51257">
    <property type="entry name" value="PROKAR_LIPOPROTEIN"/>
    <property type="match status" value="1"/>
</dbReference>
<feature type="chain" id="PRO_5039652255" description="PE cleavage protein A C-terminal domain-containing protein" evidence="1">
    <location>
        <begin position="33"/>
        <end position="363"/>
    </location>
</feature>
<comment type="caution">
    <text evidence="3">The sequence shown here is derived from an EMBL/GenBank/DDBJ whole genome shotgun (WGS) entry which is preliminary data.</text>
</comment>
<protein>
    <recommendedName>
        <fullName evidence="2">PE cleavage protein A C-terminal domain-containing protein</fullName>
    </recommendedName>
</protein>